<keyword evidence="3" id="KW-1185">Reference proteome</keyword>
<proteinExistence type="predicted"/>
<evidence type="ECO:0000256" key="1">
    <source>
        <dbReference type="SAM" id="MobiDB-lite"/>
    </source>
</evidence>
<reference evidence="3" key="2">
    <citation type="journal article" date="2018" name="Plant J.">
        <title>The Sorghum bicolor reference genome: improved assembly, gene annotations, a transcriptome atlas, and signatures of genome organization.</title>
        <authorList>
            <person name="McCormick R.F."/>
            <person name="Truong S.K."/>
            <person name="Sreedasyam A."/>
            <person name="Jenkins J."/>
            <person name="Shu S."/>
            <person name="Sims D."/>
            <person name="Kennedy M."/>
            <person name="Amirebrahimi M."/>
            <person name="Weers B.D."/>
            <person name="McKinley B."/>
            <person name="Mattison A."/>
            <person name="Morishige D.T."/>
            <person name="Grimwood J."/>
            <person name="Schmutz J."/>
            <person name="Mullet J.E."/>
        </authorList>
    </citation>
    <scope>NUCLEOTIDE SEQUENCE [LARGE SCALE GENOMIC DNA]</scope>
    <source>
        <strain evidence="3">cv. BTx623</strain>
    </source>
</reference>
<sequence length="46" mass="5107">MDGGNPWKCHVLYKRESYNSVINTSPGVFPRMQGPSDEAPVQGARE</sequence>
<dbReference type="AlphaFoldDB" id="A0A1Z5RKK1"/>
<evidence type="ECO:0000313" key="2">
    <source>
        <dbReference type="EMBL" id="OQU84101.1"/>
    </source>
</evidence>
<accession>A0A1Z5RKK1</accession>
<reference evidence="2 3" key="1">
    <citation type="journal article" date="2009" name="Nature">
        <title>The Sorghum bicolor genome and the diversification of grasses.</title>
        <authorList>
            <person name="Paterson A.H."/>
            <person name="Bowers J.E."/>
            <person name="Bruggmann R."/>
            <person name="Dubchak I."/>
            <person name="Grimwood J."/>
            <person name="Gundlach H."/>
            <person name="Haberer G."/>
            <person name="Hellsten U."/>
            <person name="Mitros T."/>
            <person name="Poliakov A."/>
            <person name="Schmutz J."/>
            <person name="Spannagl M."/>
            <person name="Tang H."/>
            <person name="Wang X."/>
            <person name="Wicker T."/>
            <person name="Bharti A.K."/>
            <person name="Chapman J."/>
            <person name="Feltus F.A."/>
            <person name="Gowik U."/>
            <person name="Grigoriev I.V."/>
            <person name="Lyons E."/>
            <person name="Maher C.A."/>
            <person name="Martis M."/>
            <person name="Narechania A."/>
            <person name="Otillar R.P."/>
            <person name="Penning B.W."/>
            <person name="Salamov A.A."/>
            <person name="Wang Y."/>
            <person name="Zhang L."/>
            <person name="Carpita N.C."/>
            <person name="Freeling M."/>
            <person name="Gingle A.R."/>
            <person name="Hash C.T."/>
            <person name="Keller B."/>
            <person name="Klein P."/>
            <person name="Kresovich S."/>
            <person name="McCann M.C."/>
            <person name="Ming R."/>
            <person name="Peterson D.G."/>
            <person name="Mehboob-ur-Rahman"/>
            <person name="Ware D."/>
            <person name="Westhoff P."/>
            <person name="Mayer K.F."/>
            <person name="Messing J."/>
            <person name="Rokhsar D.S."/>
        </authorList>
    </citation>
    <scope>NUCLEOTIDE SEQUENCE [LARGE SCALE GENOMIC DNA]</scope>
    <source>
        <strain evidence="3">cv. BTx623</strain>
    </source>
</reference>
<dbReference type="Gramene" id="OQU84101">
    <property type="protein sequence ID" value="OQU84101"/>
    <property type="gene ID" value="SORBI_3005G228650"/>
</dbReference>
<dbReference type="EMBL" id="CM000764">
    <property type="protein sequence ID" value="OQU84101.1"/>
    <property type="molecule type" value="Genomic_DNA"/>
</dbReference>
<protein>
    <submittedName>
        <fullName evidence="2">Uncharacterized protein</fullName>
    </submittedName>
</protein>
<evidence type="ECO:0000313" key="3">
    <source>
        <dbReference type="Proteomes" id="UP000000768"/>
    </source>
</evidence>
<dbReference type="InParanoid" id="A0A1Z5RKK1"/>
<gene>
    <name evidence="2" type="ORF">SORBI_3005G228650</name>
</gene>
<feature type="region of interest" description="Disordered" evidence="1">
    <location>
        <begin position="25"/>
        <end position="46"/>
    </location>
</feature>
<name>A0A1Z5RKK1_SORBI</name>
<dbReference type="Proteomes" id="UP000000768">
    <property type="component" value="Chromosome 5"/>
</dbReference>
<organism evidence="2 3">
    <name type="scientific">Sorghum bicolor</name>
    <name type="common">Sorghum</name>
    <name type="synonym">Sorghum vulgare</name>
    <dbReference type="NCBI Taxonomy" id="4558"/>
    <lineage>
        <taxon>Eukaryota</taxon>
        <taxon>Viridiplantae</taxon>
        <taxon>Streptophyta</taxon>
        <taxon>Embryophyta</taxon>
        <taxon>Tracheophyta</taxon>
        <taxon>Spermatophyta</taxon>
        <taxon>Magnoliopsida</taxon>
        <taxon>Liliopsida</taxon>
        <taxon>Poales</taxon>
        <taxon>Poaceae</taxon>
        <taxon>PACMAD clade</taxon>
        <taxon>Panicoideae</taxon>
        <taxon>Andropogonodae</taxon>
        <taxon>Andropogoneae</taxon>
        <taxon>Sorghinae</taxon>
        <taxon>Sorghum</taxon>
    </lineage>
</organism>